<dbReference type="Proteomes" id="UP001230649">
    <property type="component" value="Unassembled WGS sequence"/>
</dbReference>
<sequence>MSRTSSASQKWSNFGSSMSGPAMSYRSVTASPSHFISISHNKLNNLSLDLLYPTPSVPAAPKDSSELLRRTLLISNAMMAAKKQVKTERYSAYDEARYNKRNTSSRGHLRGTARSASSSIHALPSSQQLDTLAEAAGSDGQIFAPSQANSIEAKEGEEWFEETWSETLHEGERDSAMFGSSGSTSITVRSEYQEFSSTQGSEVVYHAKSNANKPHIEVQVLPVESDEDSSSADSSRSTSPVSSESEAEPVQQIEPELVAVYYTRPVVLPSQILGIQSAVSDDSDVPDLWLDELPEYEHVFDASPAFVRSESSLGPLKPRLLPTIIRDKFYEPSRFETGIEEDPALLALSALPPTPALETVAPFEDVHVEPVYSDDEDSDELRTPDETACDEFGYAVGDNSFGGTSPSSFDESIEQYFASGYRSDSKDVMGNSDADWEQMGADIPLFP</sequence>
<organism evidence="1 2">
    <name type="scientific">Naganishia adeliensis</name>
    <dbReference type="NCBI Taxonomy" id="92952"/>
    <lineage>
        <taxon>Eukaryota</taxon>
        <taxon>Fungi</taxon>
        <taxon>Dikarya</taxon>
        <taxon>Basidiomycota</taxon>
        <taxon>Agaricomycotina</taxon>
        <taxon>Tremellomycetes</taxon>
        <taxon>Filobasidiales</taxon>
        <taxon>Filobasidiaceae</taxon>
        <taxon>Naganishia</taxon>
    </lineage>
</organism>
<accession>A0ACC2VXJ1</accession>
<protein>
    <submittedName>
        <fullName evidence="1">Uncharacterized protein</fullName>
    </submittedName>
</protein>
<gene>
    <name evidence="1" type="ORF">QFC20_004697</name>
</gene>
<reference evidence="1" key="1">
    <citation type="submission" date="2023-04" db="EMBL/GenBank/DDBJ databases">
        <title>Draft Genome sequencing of Naganishia species isolated from polar environments using Oxford Nanopore Technology.</title>
        <authorList>
            <person name="Leo P."/>
            <person name="Venkateswaran K."/>
        </authorList>
    </citation>
    <scope>NUCLEOTIDE SEQUENCE</scope>
    <source>
        <strain evidence="1">MNA-CCFEE 5262</strain>
    </source>
</reference>
<evidence type="ECO:0000313" key="2">
    <source>
        <dbReference type="Proteomes" id="UP001230649"/>
    </source>
</evidence>
<dbReference type="EMBL" id="JASBWS010000057">
    <property type="protein sequence ID" value="KAJ9103694.1"/>
    <property type="molecule type" value="Genomic_DNA"/>
</dbReference>
<proteinExistence type="predicted"/>
<keyword evidence="2" id="KW-1185">Reference proteome</keyword>
<evidence type="ECO:0000313" key="1">
    <source>
        <dbReference type="EMBL" id="KAJ9103694.1"/>
    </source>
</evidence>
<comment type="caution">
    <text evidence="1">The sequence shown here is derived from an EMBL/GenBank/DDBJ whole genome shotgun (WGS) entry which is preliminary data.</text>
</comment>
<name>A0ACC2VXJ1_9TREE</name>